<dbReference type="CDD" id="cd19757">
    <property type="entry name" value="Bbox1"/>
    <property type="match status" value="1"/>
</dbReference>
<dbReference type="Pfam" id="PF18803">
    <property type="entry name" value="CxC2"/>
    <property type="match status" value="1"/>
</dbReference>
<gene>
    <name evidence="2" type="ORF">PLICRDRAFT_119572</name>
</gene>
<feature type="domain" description="CxC2-like cysteine cluster KDZ transposase-associated" evidence="1">
    <location>
        <begin position="77"/>
        <end position="181"/>
    </location>
</feature>
<dbReference type="EMBL" id="KN832579">
    <property type="protein sequence ID" value="KII83256.1"/>
    <property type="molecule type" value="Genomic_DNA"/>
</dbReference>
<name>A0A0C9SK77_PLICR</name>
<dbReference type="AlphaFoldDB" id="A0A0C9SK77"/>
<dbReference type="InterPro" id="IPR040521">
    <property type="entry name" value="KDZ"/>
</dbReference>
<reference evidence="2 3" key="1">
    <citation type="submission" date="2014-06" db="EMBL/GenBank/DDBJ databases">
        <title>Evolutionary Origins and Diversification of the Mycorrhizal Mutualists.</title>
        <authorList>
            <consortium name="DOE Joint Genome Institute"/>
            <consortium name="Mycorrhizal Genomics Consortium"/>
            <person name="Kohler A."/>
            <person name="Kuo A."/>
            <person name="Nagy L.G."/>
            <person name="Floudas D."/>
            <person name="Copeland A."/>
            <person name="Barry K.W."/>
            <person name="Cichocki N."/>
            <person name="Veneault-Fourrey C."/>
            <person name="LaButti K."/>
            <person name="Lindquist E.A."/>
            <person name="Lipzen A."/>
            <person name="Lundell T."/>
            <person name="Morin E."/>
            <person name="Murat C."/>
            <person name="Riley R."/>
            <person name="Ohm R."/>
            <person name="Sun H."/>
            <person name="Tunlid A."/>
            <person name="Henrissat B."/>
            <person name="Grigoriev I.V."/>
            <person name="Hibbett D.S."/>
            <person name="Martin F."/>
        </authorList>
    </citation>
    <scope>NUCLEOTIDE SEQUENCE [LARGE SCALE GENOMIC DNA]</scope>
    <source>
        <strain evidence="2 3">FD-325 SS-3</strain>
    </source>
</reference>
<dbReference type="Pfam" id="PF18758">
    <property type="entry name" value="KDZ"/>
    <property type="match status" value="1"/>
</dbReference>
<proteinExistence type="predicted"/>
<dbReference type="PANTHER" id="PTHR33096:SF1">
    <property type="entry name" value="CXC1-LIKE CYSTEINE CLUSTER ASSOCIATED WITH KDZ TRANSPOSASES DOMAIN-CONTAINING PROTEIN"/>
    <property type="match status" value="1"/>
</dbReference>
<dbReference type="Proteomes" id="UP000053263">
    <property type="component" value="Unassembled WGS sequence"/>
</dbReference>
<dbReference type="OrthoDB" id="3257768at2759"/>
<accession>A0A0C9SK77</accession>
<organism evidence="2 3">
    <name type="scientific">Plicaturopsis crispa FD-325 SS-3</name>
    <dbReference type="NCBI Taxonomy" id="944288"/>
    <lineage>
        <taxon>Eukaryota</taxon>
        <taxon>Fungi</taxon>
        <taxon>Dikarya</taxon>
        <taxon>Basidiomycota</taxon>
        <taxon>Agaricomycotina</taxon>
        <taxon>Agaricomycetes</taxon>
        <taxon>Agaricomycetidae</taxon>
        <taxon>Amylocorticiales</taxon>
        <taxon>Amylocorticiaceae</taxon>
        <taxon>Plicatura</taxon>
        <taxon>Plicaturopsis crispa</taxon>
    </lineage>
</organism>
<evidence type="ECO:0000313" key="2">
    <source>
        <dbReference type="EMBL" id="KII83256.1"/>
    </source>
</evidence>
<dbReference type="HOGENOM" id="CLU_003703_13_0_1"/>
<dbReference type="InterPro" id="IPR041457">
    <property type="entry name" value="CxC2_KDZ-assoc"/>
</dbReference>
<dbReference type="PANTHER" id="PTHR33096">
    <property type="entry name" value="CXC2 DOMAIN-CONTAINING PROTEIN"/>
    <property type="match status" value="1"/>
</dbReference>
<keyword evidence="3" id="KW-1185">Reference proteome</keyword>
<evidence type="ECO:0000259" key="1">
    <source>
        <dbReference type="Pfam" id="PF18803"/>
    </source>
</evidence>
<protein>
    <recommendedName>
        <fullName evidence="1">CxC2-like cysteine cluster KDZ transposase-associated domain-containing protein</fullName>
    </recommendedName>
</protein>
<sequence length="991" mass="112774">MPFRDEYALELLRLEGRGDFAEDAGCADCKAASPCFRCRDCGRGVLLCKPCIIERHRCLPLHIVEGWVGGFFRRVSLRDLGLRVQFGHSGGEVCMHKQAGHQNFVVIHVNGIHRVAVDFCGCKVGFDRFRQVLRMSWWPATPLEPQSCATMELLRLFHIMNLQGRINAFDFYKGLEAMSDPSKLYPLPDRRQALMIMIREWRNIVMLKRAGRFHQGGAAGTGVGELALKCRVCPEPGVNLPVDWESMPQKDRYLIRTTLHEDANFRLSNKARANGHRDPVLGPGWAFLVERTMYTDHLKRYVHQDEIGTCSGFAAMILANLKRKKGVVSTGVGGVMCDDEFWRAQGVGDLQKGERFANMDYLFFSAAKGVKTPLLVTYDIACQWGRNLWTRAPSMPSHLTPSFDRSLVTLKVPKMHLHGHEDKCQAPFSLNYTPGAGLKDGEGIERGWASINGASKSTKEMGPGARSDTLDDFFQYDNYKKLTGLGDRLLRRLLEAIPEAISRLEEFEAFDKMLREHRPREVEDWVRMVEEWEEDHDLPCPYTLARSTLTIADVRLQLAKEEQAKAEKGEVGLHETTPSAFVMLGLEIEAAQLALRRDVKSKIRLTSLQDTSIYERRTALHKKIRRFLVLQQVYMPRLPAVLPATVPTPQDGGGAIMDAENVDIHMPSSLDDAPRTAACAAGLADIEERLRFAESIETLEELRRHLRTRTYMNRFKIKNVTGVRANTRARVSQGSVDEQTFQCKIRYQQSRAAYLRLHGPGPWEKELQVLKDEDVRGLNERALTQQEIDDRDRIRRLGGLDEEDGADLEAENLRGVVMETPAQAGESRRTVSWLWMSGASCEDETDPRMHEALRVEWAKTRARSHRWTEEVHIVLEKMRRVIAYGTWQAEWWRHLARDLDDTTRPLEILRGTALSGKYGEFGDASMREGFVAFALEHAAIEDARNRFFENKWAGAIYRARTSVLGEDLPMPAMEVRRQPIVLEIEDTDDFD</sequence>
<evidence type="ECO:0000313" key="3">
    <source>
        <dbReference type="Proteomes" id="UP000053263"/>
    </source>
</evidence>